<dbReference type="Gene3D" id="3.30.70.360">
    <property type="match status" value="1"/>
</dbReference>
<evidence type="ECO:0000256" key="2">
    <source>
        <dbReference type="ARBA" id="ARBA00006247"/>
    </source>
</evidence>
<keyword evidence="4" id="KW-0479">Metal-binding</keyword>
<proteinExistence type="inferred from homology"/>
<dbReference type="GO" id="GO:0008237">
    <property type="term" value="F:metallopeptidase activity"/>
    <property type="evidence" value="ECO:0007669"/>
    <property type="project" value="UniProtKB-KW"/>
</dbReference>
<keyword evidence="7 13" id="KW-0224">Dipeptidase</keyword>
<protein>
    <submittedName>
        <fullName evidence="12 13">Peptidase, M20A family</fullName>
        <ecNumber evidence="13">3.4.13.-</ecNumber>
        <ecNumber evidence="12 13">3.5.1.-</ecNumber>
    </submittedName>
</protein>
<gene>
    <name evidence="12" type="ORF">BN1095_210204</name>
    <name evidence="10" type="ORF">BN1096_160196</name>
    <name evidence="11" type="ORF">BN1097_140198</name>
    <name evidence="13" type="ORF">SAMEA1402399_03161</name>
</gene>
<dbReference type="Proteomes" id="UP000411588">
    <property type="component" value="Unassembled WGS sequence"/>
</dbReference>
<evidence type="ECO:0000256" key="5">
    <source>
        <dbReference type="ARBA" id="ARBA00022801"/>
    </source>
</evidence>
<dbReference type="SUPFAM" id="SSF55031">
    <property type="entry name" value="Bacterial exopeptidase dimerisation domain"/>
    <property type="match status" value="1"/>
</dbReference>
<evidence type="ECO:0000313" key="10">
    <source>
        <dbReference type="EMBL" id="CDS83301.1"/>
    </source>
</evidence>
<comment type="similarity">
    <text evidence="2">Belongs to the peptidase M20A family.</text>
</comment>
<evidence type="ECO:0000259" key="9">
    <source>
        <dbReference type="Pfam" id="PF07687"/>
    </source>
</evidence>
<dbReference type="EMBL" id="LK932861">
    <property type="protein sequence ID" value="CDS99521.1"/>
    <property type="molecule type" value="Genomic_DNA"/>
</dbReference>
<keyword evidence="6" id="KW-0862">Zinc</keyword>
<evidence type="ECO:0000313" key="12">
    <source>
        <dbReference type="EMBL" id="CDS99521.1"/>
    </source>
</evidence>
<keyword evidence="8" id="KW-0482">Metalloprotease</keyword>
<dbReference type="GO" id="GO:0006508">
    <property type="term" value="P:proteolysis"/>
    <property type="evidence" value="ECO:0007669"/>
    <property type="project" value="UniProtKB-KW"/>
</dbReference>
<reference evidence="13 14" key="2">
    <citation type="submission" date="2019-02" db="EMBL/GenBank/DDBJ databases">
        <authorList>
            <consortium name="Pathogen Informatics"/>
        </authorList>
    </citation>
    <scope>NUCLEOTIDE SEQUENCE [LARGE SCALE GENOMIC DNA]</scope>
    <source>
        <strain evidence="13">Clo34</strain>
        <strain evidence="14">clo34</strain>
    </source>
</reference>
<dbReference type="InterPro" id="IPR002933">
    <property type="entry name" value="Peptidase_M20"/>
</dbReference>
<evidence type="ECO:0000313" key="13">
    <source>
        <dbReference type="EMBL" id="VFD34572.1"/>
    </source>
</evidence>
<dbReference type="PANTHER" id="PTHR43808">
    <property type="entry name" value="ACETYLORNITHINE DEACETYLASE"/>
    <property type="match status" value="1"/>
</dbReference>
<dbReference type="EC" id="3.4.13.-" evidence="13"/>
<dbReference type="GeneID" id="66352846"/>
<dbReference type="EMBL" id="LK932347">
    <property type="protein sequence ID" value="CDS83401.1"/>
    <property type="molecule type" value="Genomic_DNA"/>
</dbReference>
<dbReference type="EMBL" id="CAADAN010000013">
    <property type="protein sequence ID" value="VFD34572.1"/>
    <property type="molecule type" value="Genomic_DNA"/>
</dbReference>
<feature type="domain" description="Peptidase M20 dimerisation" evidence="9">
    <location>
        <begin position="229"/>
        <end position="306"/>
    </location>
</feature>
<organism evidence="12">
    <name type="scientific">Clostridioides difficile</name>
    <name type="common">Peptoclostridium difficile</name>
    <dbReference type="NCBI Taxonomy" id="1496"/>
    <lineage>
        <taxon>Bacteria</taxon>
        <taxon>Bacillati</taxon>
        <taxon>Bacillota</taxon>
        <taxon>Clostridia</taxon>
        <taxon>Peptostreptococcales</taxon>
        <taxon>Peptostreptococcaceae</taxon>
        <taxon>Clostridioides</taxon>
    </lineage>
</organism>
<keyword evidence="5 12" id="KW-0378">Hydrolase</keyword>
<dbReference type="EMBL" id="LK932465">
    <property type="protein sequence ID" value="CDS83301.1"/>
    <property type="molecule type" value="Genomic_DNA"/>
</dbReference>
<dbReference type="Gene3D" id="3.40.630.10">
    <property type="entry name" value="Zn peptidases"/>
    <property type="match status" value="2"/>
</dbReference>
<dbReference type="AlphaFoldDB" id="A0A069ASD6"/>
<dbReference type="GO" id="GO:0016805">
    <property type="term" value="F:dipeptidase activity"/>
    <property type="evidence" value="ECO:0007669"/>
    <property type="project" value="UniProtKB-KW"/>
</dbReference>
<dbReference type="GO" id="GO:0006526">
    <property type="term" value="P:L-arginine biosynthetic process"/>
    <property type="evidence" value="ECO:0007669"/>
    <property type="project" value="TreeGrafter"/>
</dbReference>
<dbReference type="GO" id="GO:0008270">
    <property type="term" value="F:zinc ion binding"/>
    <property type="evidence" value="ECO:0007669"/>
    <property type="project" value="InterPro"/>
</dbReference>
<dbReference type="InterPro" id="IPR010964">
    <property type="entry name" value="M20A_pepV-rel"/>
</dbReference>
<dbReference type="InterPro" id="IPR036264">
    <property type="entry name" value="Bact_exopeptidase_dim_dom"/>
</dbReference>
<evidence type="ECO:0000256" key="1">
    <source>
        <dbReference type="ARBA" id="ARBA00001947"/>
    </source>
</evidence>
<evidence type="ECO:0000256" key="8">
    <source>
        <dbReference type="ARBA" id="ARBA00023049"/>
    </source>
</evidence>
<sequence length="435" mass="48870">MDISRSVDNSLNRTIEFLKELIKIDSQQGEPISQCPFGIGPKKSLDKTLDYCASLGFSVKNIDNYIGYAEIGEGEELIGIPMHLDIVPPGEGWSVDPFSGAVIDNIIYGRGVIDNKGAVSMLIHVLKNIEDMYPTINKRIRLIFGTNEETGMKCIKYYLDKGEEIPSMGFTPDAMYPVVNGEKGRVHIRIEKEIKIDKSKPYIIVRGGTKENVVPSHCTAKIINGIISELTTKGVAVHASNPEKGENAISKMVIKIVEDNMDFQHREDIELVSKYLCSDYYGDALGINQYDEVFKNTTLNLGILKVNEEKIVCELDIRYGKNIVLNNIIDRFKKVFCNGWKIEVIAHKDLHYVDESNLVLKKLLEAYEEVTDENGYTIAMGGGTYASWFKDMVAFGPKFLAYKTGGHGVDERVPINHIRKNMEIYTLALIKLLEL</sequence>
<dbReference type="InterPro" id="IPR050072">
    <property type="entry name" value="Peptidase_M20A"/>
</dbReference>
<dbReference type="InterPro" id="IPR011650">
    <property type="entry name" value="Peptidase_M20_dimer"/>
</dbReference>
<dbReference type="RefSeq" id="WP_009895367.1">
    <property type="nucleotide sequence ID" value="NZ_BBYB01000122.1"/>
</dbReference>
<dbReference type="EC" id="3.5.1.-" evidence="12 13"/>
<dbReference type="Pfam" id="PF07687">
    <property type="entry name" value="M20_dimer"/>
    <property type="match status" value="1"/>
</dbReference>
<reference evidence="12" key="1">
    <citation type="submission" date="2014-07" db="EMBL/GenBank/DDBJ databases">
        <authorList>
            <person name="Monot Marc"/>
        </authorList>
    </citation>
    <scope>NUCLEOTIDE SEQUENCE</scope>
    <source>
        <strain evidence="12">7032989</strain>
        <strain evidence="11">7032994</strain>
    </source>
</reference>
<dbReference type="SUPFAM" id="SSF53187">
    <property type="entry name" value="Zn-dependent exopeptidases"/>
    <property type="match status" value="1"/>
</dbReference>
<keyword evidence="3" id="KW-0645">Protease</keyword>
<dbReference type="CDD" id="cd03888">
    <property type="entry name" value="M20_PepV"/>
    <property type="match status" value="1"/>
</dbReference>
<accession>A0A069ASD6</accession>
<dbReference type="Pfam" id="PF01546">
    <property type="entry name" value="Peptidase_M20"/>
    <property type="match status" value="1"/>
</dbReference>
<evidence type="ECO:0000313" key="14">
    <source>
        <dbReference type="Proteomes" id="UP000411588"/>
    </source>
</evidence>
<evidence type="ECO:0000256" key="7">
    <source>
        <dbReference type="ARBA" id="ARBA00022997"/>
    </source>
</evidence>
<evidence type="ECO:0000256" key="6">
    <source>
        <dbReference type="ARBA" id="ARBA00022833"/>
    </source>
</evidence>
<evidence type="ECO:0000313" key="11">
    <source>
        <dbReference type="EMBL" id="CDS83401.1"/>
    </source>
</evidence>
<dbReference type="PANTHER" id="PTHR43808:SF31">
    <property type="entry name" value="N-ACETYL-L-CITRULLINE DEACETYLASE"/>
    <property type="match status" value="1"/>
</dbReference>
<evidence type="ECO:0000256" key="4">
    <source>
        <dbReference type="ARBA" id="ARBA00022723"/>
    </source>
</evidence>
<name>A0A069ASD6_CLODI</name>
<comment type="cofactor">
    <cofactor evidence="1">
        <name>Zn(2+)</name>
        <dbReference type="ChEBI" id="CHEBI:29105"/>
    </cofactor>
</comment>
<dbReference type="GO" id="GO:0008777">
    <property type="term" value="F:acetylornithine deacetylase activity"/>
    <property type="evidence" value="ECO:0007669"/>
    <property type="project" value="TreeGrafter"/>
</dbReference>
<evidence type="ECO:0000256" key="3">
    <source>
        <dbReference type="ARBA" id="ARBA00022670"/>
    </source>
</evidence>
<dbReference type="NCBIfam" id="TIGR01887">
    <property type="entry name" value="dipeptidaselike"/>
    <property type="match status" value="1"/>
</dbReference>